<feature type="domain" description="Homoserine dehydrogenase catalytic" evidence="17">
    <location>
        <begin position="170"/>
        <end position="368"/>
    </location>
</feature>
<comment type="similarity">
    <text evidence="4 12 16">Belongs to the homoserine dehydrogenase family.</text>
</comment>
<evidence type="ECO:0000256" key="11">
    <source>
        <dbReference type="ARBA" id="ARBA00048841"/>
    </source>
</evidence>
<dbReference type="InterPro" id="IPR019811">
    <property type="entry name" value="HDH_CS"/>
</dbReference>
<dbReference type="SUPFAM" id="SSF55347">
    <property type="entry name" value="Glyceraldehyde-3-phosphate dehydrogenase-like, C-terminal domain"/>
    <property type="match status" value="1"/>
</dbReference>
<gene>
    <name evidence="18" type="ORF">H5410_058571</name>
</gene>
<evidence type="ECO:0000256" key="6">
    <source>
        <dbReference type="ARBA" id="ARBA00022605"/>
    </source>
</evidence>
<feature type="binding site" evidence="14">
    <location>
        <position position="223"/>
    </location>
    <ligand>
        <name>L-homoserine</name>
        <dbReference type="ChEBI" id="CHEBI:57476"/>
    </ligand>
</feature>
<evidence type="ECO:0000256" key="15">
    <source>
        <dbReference type="RuleBase" id="RU000579"/>
    </source>
</evidence>
<evidence type="ECO:0000256" key="13">
    <source>
        <dbReference type="PIRSR" id="PIRSR036497-1"/>
    </source>
</evidence>
<dbReference type="AlphaFoldDB" id="A0A9J5WT28"/>
<evidence type="ECO:0000256" key="4">
    <source>
        <dbReference type="ARBA" id="ARBA00006753"/>
    </source>
</evidence>
<sequence>MKNLPVFLMGSGGVGRQLLQHIVSCRSLHAKQGVHLRVVGVCDSKSLVVVADVLTAELDDSFLLEVCRVKSNGSSLQTLANSGVCQVFSGPEVIRKVIDIGRLGKSTGLAFVDCSASAETIGVLNQVVDFGCCVVLANKKPLTVQMEDYDKLVSHPRRLRHESTVGAGLPVIASLNRIISSGDPVNRIIGSLSGTLGYVMSEVEDGTPFSQVVNAAKSHGYTEPDPRDDLGGMDVARKALILARLLGRRLNLDNMKIESLYPEEMGPDVMPLEDFLVNGLPLLDQKIEDRIKQASANGNVLRYVCLIDDARCEVGIQEVPKDSALGRLRGSDNVVEIYSRCYEKQPLVIQGAGAGNDTTAAGVLADILDIQDLFP</sequence>
<evidence type="ECO:0000256" key="12">
    <source>
        <dbReference type="PIRNR" id="PIRNR036497"/>
    </source>
</evidence>
<comment type="caution">
    <text evidence="18">The sequence shown here is derived from an EMBL/GenBank/DDBJ whole genome shotgun (WGS) entry which is preliminary data.</text>
</comment>
<comment type="pathway">
    <text evidence="2 15">Amino-acid biosynthesis; L-threonine biosynthesis; L-threonine from L-aspartate: step 3/5.</text>
</comment>
<dbReference type="InterPro" id="IPR001342">
    <property type="entry name" value="HDH_cat"/>
</dbReference>
<dbReference type="InterPro" id="IPR036291">
    <property type="entry name" value="NAD(P)-bd_dom_sf"/>
</dbReference>
<evidence type="ECO:0000256" key="8">
    <source>
        <dbReference type="ARBA" id="ARBA00022857"/>
    </source>
</evidence>
<dbReference type="GO" id="GO:0004412">
    <property type="term" value="F:homoserine dehydrogenase activity"/>
    <property type="evidence" value="ECO:0007669"/>
    <property type="project" value="UniProtKB-EC"/>
</dbReference>
<dbReference type="PROSITE" id="PS01042">
    <property type="entry name" value="HOMOSER_DHGENASE"/>
    <property type="match status" value="1"/>
</dbReference>
<evidence type="ECO:0000256" key="1">
    <source>
        <dbReference type="ARBA" id="ARBA00001920"/>
    </source>
</evidence>
<evidence type="ECO:0000313" key="19">
    <source>
        <dbReference type="Proteomes" id="UP000824120"/>
    </source>
</evidence>
<evidence type="ECO:0000256" key="9">
    <source>
        <dbReference type="ARBA" id="ARBA00023002"/>
    </source>
</evidence>
<evidence type="ECO:0000313" key="18">
    <source>
        <dbReference type="EMBL" id="KAG5578437.1"/>
    </source>
</evidence>
<keyword evidence="7 12" id="KW-0791">Threonine biosynthesis</keyword>
<keyword evidence="19" id="KW-1185">Reference proteome</keyword>
<evidence type="ECO:0000256" key="7">
    <source>
        <dbReference type="ARBA" id="ARBA00022697"/>
    </source>
</evidence>
<proteinExistence type="inferred from homology"/>
<keyword evidence="9 12" id="KW-0560">Oxidoreductase</keyword>
<keyword evidence="6 12" id="KW-0028">Amino-acid biosynthesis</keyword>
<dbReference type="InterPro" id="IPR011147">
    <property type="entry name" value="Bifunc_Aspkin/hSer_DH"/>
</dbReference>
<feature type="binding site" evidence="14">
    <location>
        <begin position="10"/>
        <end position="15"/>
    </location>
    <ligand>
        <name>NADP(+)</name>
        <dbReference type="ChEBI" id="CHEBI:58349"/>
    </ligand>
</feature>
<evidence type="ECO:0000256" key="14">
    <source>
        <dbReference type="PIRSR" id="PIRSR036497-2"/>
    </source>
</evidence>
<evidence type="ECO:0000256" key="3">
    <source>
        <dbReference type="ARBA" id="ARBA00005062"/>
    </source>
</evidence>
<dbReference type="PANTHER" id="PTHR43070:SF3">
    <property type="entry name" value="HOMOSERINE DEHYDROGENASE"/>
    <property type="match status" value="1"/>
</dbReference>
<evidence type="ECO:0000256" key="5">
    <source>
        <dbReference type="ARBA" id="ARBA00013213"/>
    </source>
</evidence>
<dbReference type="EMBL" id="JACXVP010000011">
    <property type="protein sequence ID" value="KAG5578437.1"/>
    <property type="molecule type" value="Genomic_DNA"/>
</dbReference>
<dbReference type="EC" id="1.1.1.3" evidence="5 12"/>
<evidence type="ECO:0000256" key="10">
    <source>
        <dbReference type="ARBA" id="ARBA00023167"/>
    </source>
</evidence>
<dbReference type="InterPro" id="IPR022697">
    <property type="entry name" value="HDH_short"/>
</dbReference>
<accession>A0A9J5WT28</accession>
<dbReference type="GO" id="GO:0009088">
    <property type="term" value="P:threonine biosynthetic process"/>
    <property type="evidence" value="ECO:0007669"/>
    <property type="project" value="UniProtKB-KW"/>
</dbReference>
<evidence type="ECO:0000259" key="17">
    <source>
        <dbReference type="Pfam" id="PF00742"/>
    </source>
</evidence>
<keyword evidence="10 12" id="KW-0486">Methionine biosynthesis</keyword>
<dbReference type="PANTHER" id="PTHR43070">
    <property type="match status" value="1"/>
</dbReference>
<dbReference type="Pfam" id="PF00742">
    <property type="entry name" value="Homoserine_dh"/>
    <property type="match status" value="1"/>
</dbReference>
<dbReference type="FunFam" id="3.30.360.10:FF:000006">
    <property type="entry name" value="Bifunctional aspartokinase/homoserine dehydrogenase"/>
    <property type="match status" value="1"/>
</dbReference>
<comment type="cofactor">
    <cofactor evidence="1">
        <name>a metal cation</name>
        <dbReference type="ChEBI" id="CHEBI:25213"/>
    </cofactor>
</comment>
<dbReference type="Proteomes" id="UP000824120">
    <property type="component" value="Chromosome 11"/>
</dbReference>
<comment type="pathway">
    <text evidence="3 15">Amino-acid biosynthesis; L-methionine biosynthesis via de novo pathway; L-homoserine from L-aspartate: step 3/3.</text>
</comment>
<evidence type="ECO:0000256" key="16">
    <source>
        <dbReference type="RuleBase" id="RU004171"/>
    </source>
</evidence>
<evidence type="ECO:0000256" key="2">
    <source>
        <dbReference type="ARBA" id="ARBA00005056"/>
    </source>
</evidence>
<feature type="active site" description="Proton donor" evidence="13">
    <location>
        <position position="238"/>
    </location>
</feature>
<dbReference type="PIRSF" id="PIRSF036497">
    <property type="entry name" value="HDH_short"/>
    <property type="match status" value="1"/>
</dbReference>
<keyword evidence="8 12" id="KW-0521">NADP</keyword>
<dbReference type="Gene3D" id="3.30.360.10">
    <property type="entry name" value="Dihydrodipicolinate Reductase, domain 2"/>
    <property type="match status" value="1"/>
</dbReference>
<name>A0A9J5WT28_SOLCO</name>
<reference evidence="18 19" key="1">
    <citation type="submission" date="2020-09" db="EMBL/GenBank/DDBJ databases">
        <title>De no assembly of potato wild relative species, Solanum commersonii.</title>
        <authorList>
            <person name="Cho K."/>
        </authorList>
    </citation>
    <scope>NUCLEOTIDE SEQUENCE [LARGE SCALE GENOMIC DNA]</scope>
    <source>
        <strain evidence="18">LZ3.2</strain>
        <tissue evidence="18">Leaf</tissue>
    </source>
</reference>
<protein>
    <recommendedName>
        <fullName evidence="5 12">Homoserine dehydrogenase</fullName>
        <shortName evidence="12">HDH</shortName>
        <ecNumber evidence="5 12">1.1.1.3</ecNumber>
    </recommendedName>
</protein>
<organism evidence="18 19">
    <name type="scientific">Solanum commersonii</name>
    <name type="common">Commerson's wild potato</name>
    <name type="synonym">Commerson's nightshade</name>
    <dbReference type="NCBI Taxonomy" id="4109"/>
    <lineage>
        <taxon>Eukaryota</taxon>
        <taxon>Viridiplantae</taxon>
        <taxon>Streptophyta</taxon>
        <taxon>Embryophyta</taxon>
        <taxon>Tracheophyta</taxon>
        <taxon>Spermatophyta</taxon>
        <taxon>Magnoliopsida</taxon>
        <taxon>eudicotyledons</taxon>
        <taxon>Gunneridae</taxon>
        <taxon>Pentapetalae</taxon>
        <taxon>asterids</taxon>
        <taxon>lamiids</taxon>
        <taxon>Solanales</taxon>
        <taxon>Solanaceae</taxon>
        <taxon>Solanoideae</taxon>
        <taxon>Solaneae</taxon>
        <taxon>Solanum</taxon>
    </lineage>
</organism>
<feature type="binding site" evidence="14">
    <location>
        <position position="139"/>
    </location>
    <ligand>
        <name>NADPH</name>
        <dbReference type="ChEBI" id="CHEBI:57783"/>
    </ligand>
</feature>
<dbReference type="OrthoDB" id="1280449at2759"/>
<dbReference type="Gene3D" id="3.40.50.720">
    <property type="entry name" value="NAD(P)-binding Rossmann-like Domain"/>
    <property type="match status" value="1"/>
</dbReference>
<dbReference type="SUPFAM" id="SSF51735">
    <property type="entry name" value="NAD(P)-binding Rossmann-fold domains"/>
    <property type="match status" value="1"/>
</dbReference>
<dbReference type="GO" id="GO:0009086">
    <property type="term" value="P:methionine biosynthetic process"/>
    <property type="evidence" value="ECO:0007669"/>
    <property type="project" value="UniProtKB-KW"/>
</dbReference>
<comment type="catalytic activity">
    <reaction evidence="11">
        <text>L-homoserine + NADP(+) = L-aspartate 4-semialdehyde + NADPH + H(+)</text>
        <dbReference type="Rhea" id="RHEA:15761"/>
        <dbReference type="ChEBI" id="CHEBI:15378"/>
        <dbReference type="ChEBI" id="CHEBI:57476"/>
        <dbReference type="ChEBI" id="CHEBI:57783"/>
        <dbReference type="ChEBI" id="CHEBI:58349"/>
        <dbReference type="ChEBI" id="CHEBI:537519"/>
        <dbReference type="EC" id="1.1.1.3"/>
    </reaction>
    <physiologicalReaction direction="right-to-left" evidence="11">
        <dbReference type="Rhea" id="RHEA:15763"/>
    </physiologicalReaction>
</comment>
<dbReference type="FunFam" id="3.40.50.720:FF:000393">
    <property type="entry name" value="Homoserine dehydrogenase"/>
    <property type="match status" value="1"/>
</dbReference>